<sequence>MLWRYLNGRIPYVRVGALLSPLLFALYTSDISLPVHPYTRVAIYSADRMIFLRQSHPFTMAALNNFISTRKGLTINAVKAKALLITKKRHAADSVNF</sequence>
<proteinExistence type="predicted"/>
<gene>
    <name evidence="1" type="ORF">Zmor_012257</name>
</gene>
<dbReference type="Proteomes" id="UP001168821">
    <property type="component" value="Unassembled WGS sequence"/>
</dbReference>
<organism evidence="1 2">
    <name type="scientific">Zophobas morio</name>
    <dbReference type="NCBI Taxonomy" id="2755281"/>
    <lineage>
        <taxon>Eukaryota</taxon>
        <taxon>Metazoa</taxon>
        <taxon>Ecdysozoa</taxon>
        <taxon>Arthropoda</taxon>
        <taxon>Hexapoda</taxon>
        <taxon>Insecta</taxon>
        <taxon>Pterygota</taxon>
        <taxon>Neoptera</taxon>
        <taxon>Endopterygota</taxon>
        <taxon>Coleoptera</taxon>
        <taxon>Polyphaga</taxon>
        <taxon>Cucujiformia</taxon>
        <taxon>Tenebrionidae</taxon>
        <taxon>Zophobas</taxon>
    </lineage>
</organism>
<protein>
    <recommendedName>
        <fullName evidence="3">Reverse transcriptase domain-containing protein</fullName>
    </recommendedName>
</protein>
<reference evidence="1" key="1">
    <citation type="journal article" date="2023" name="G3 (Bethesda)">
        <title>Whole genome assemblies of Zophobas morio and Tenebrio molitor.</title>
        <authorList>
            <person name="Kaur S."/>
            <person name="Stinson S.A."/>
            <person name="diCenzo G.C."/>
        </authorList>
    </citation>
    <scope>NUCLEOTIDE SEQUENCE</scope>
    <source>
        <strain evidence="1">QUZm001</strain>
    </source>
</reference>
<evidence type="ECO:0000313" key="2">
    <source>
        <dbReference type="Proteomes" id="UP001168821"/>
    </source>
</evidence>
<keyword evidence="2" id="KW-1185">Reference proteome</keyword>
<dbReference type="AlphaFoldDB" id="A0AA38HIT8"/>
<accession>A0AA38HIT8</accession>
<name>A0AA38HIT8_9CUCU</name>
<dbReference type="EMBL" id="JALNTZ010003866">
    <property type="protein sequence ID" value="KAJ3615847.1"/>
    <property type="molecule type" value="Genomic_DNA"/>
</dbReference>
<evidence type="ECO:0008006" key="3">
    <source>
        <dbReference type="Google" id="ProtNLM"/>
    </source>
</evidence>
<evidence type="ECO:0000313" key="1">
    <source>
        <dbReference type="EMBL" id="KAJ3615847.1"/>
    </source>
</evidence>
<comment type="caution">
    <text evidence="1">The sequence shown here is derived from an EMBL/GenBank/DDBJ whole genome shotgun (WGS) entry which is preliminary data.</text>
</comment>